<dbReference type="InterPro" id="IPR058060">
    <property type="entry name" value="HYC_CC_PP"/>
</dbReference>
<gene>
    <name evidence="2" type="ORF">SAMN05661099_2590</name>
</gene>
<accession>A0A1T5DTD9</accession>
<evidence type="ECO:0000256" key="1">
    <source>
        <dbReference type="SAM" id="SignalP"/>
    </source>
</evidence>
<dbReference type="NCBIfam" id="NF047658">
    <property type="entry name" value="HYC_CC_PP"/>
    <property type="match status" value="1"/>
</dbReference>
<dbReference type="Pfam" id="PF26622">
    <property type="entry name" value="DUF8199"/>
    <property type="match status" value="1"/>
</dbReference>
<dbReference type="RefSeq" id="WP_079703082.1">
    <property type="nucleotide sequence ID" value="NZ_FUYR01000002.1"/>
</dbReference>
<name>A0A1T5DTD9_9SPHI</name>
<dbReference type="STRING" id="572036.SAMN05661099_2590"/>
<protein>
    <submittedName>
        <fullName evidence="2">Uncharacterized protein</fullName>
    </submittedName>
</protein>
<evidence type="ECO:0000313" key="2">
    <source>
        <dbReference type="EMBL" id="SKB74931.1"/>
    </source>
</evidence>
<keyword evidence="1" id="KW-0732">Signal</keyword>
<dbReference type="EMBL" id="FUYR01000002">
    <property type="protein sequence ID" value="SKB74931.1"/>
    <property type="molecule type" value="Genomic_DNA"/>
</dbReference>
<dbReference type="Proteomes" id="UP000189981">
    <property type="component" value="Unassembled WGS sequence"/>
</dbReference>
<feature type="signal peptide" evidence="1">
    <location>
        <begin position="1"/>
        <end position="22"/>
    </location>
</feature>
<sequence>MFKRIAVLSLLLLYLCTTVGFAMSLHFCGTKISNIRINQSAKKPCCSNENEAKPDKCCKDKHLKIKVSDQQQTIQSAKVPAASNVDLFLLPAEDTFPLDRTASRHFSRSVFRGPPPTSGISLNLRYCNFRI</sequence>
<proteinExistence type="predicted"/>
<dbReference type="InterPro" id="IPR058512">
    <property type="entry name" value="DUF8199"/>
</dbReference>
<organism evidence="2 3">
    <name type="scientific">Daejeonella lutea</name>
    <dbReference type="NCBI Taxonomy" id="572036"/>
    <lineage>
        <taxon>Bacteria</taxon>
        <taxon>Pseudomonadati</taxon>
        <taxon>Bacteroidota</taxon>
        <taxon>Sphingobacteriia</taxon>
        <taxon>Sphingobacteriales</taxon>
        <taxon>Sphingobacteriaceae</taxon>
        <taxon>Daejeonella</taxon>
    </lineage>
</organism>
<dbReference type="AlphaFoldDB" id="A0A1T5DTD9"/>
<evidence type="ECO:0000313" key="3">
    <source>
        <dbReference type="Proteomes" id="UP000189981"/>
    </source>
</evidence>
<feature type="chain" id="PRO_5012866090" evidence="1">
    <location>
        <begin position="23"/>
        <end position="131"/>
    </location>
</feature>
<reference evidence="3" key="1">
    <citation type="submission" date="2017-02" db="EMBL/GenBank/DDBJ databases">
        <authorList>
            <person name="Varghese N."/>
            <person name="Submissions S."/>
        </authorList>
    </citation>
    <scope>NUCLEOTIDE SEQUENCE [LARGE SCALE GENOMIC DNA]</scope>
    <source>
        <strain evidence="3">DSM 22385</strain>
    </source>
</reference>
<keyword evidence="3" id="KW-1185">Reference proteome</keyword>